<organism evidence="1 2">
    <name type="scientific">Candidatus Similichlamydia laticola</name>
    <dbReference type="NCBI Taxonomy" id="2170265"/>
    <lineage>
        <taxon>Bacteria</taxon>
        <taxon>Pseudomonadati</taxon>
        <taxon>Chlamydiota</taxon>
        <taxon>Chlamydiia</taxon>
        <taxon>Parachlamydiales</taxon>
        <taxon>Candidatus Parilichlamydiaceae</taxon>
        <taxon>Candidatus Similichlamydia</taxon>
    </lineage>
</organism>
<dbReference type="Proteomes" id="UP000253816">
    <property type="component" value="Unassembled WGS sequence"/>
</dbReference>
<dbReference type="AlphaFoldDB" id="A0A369KII8"/>
<accession>A0A369KII8</accession>
<evidence type="ECO:0000313" key="2">
    <source>
        <dbReference type="Proteomes" id="UP000253816"/>
    </source>
</evidence>
<reference evidence="1 2" key="1">
    <citation type="submission" date="2018-07" db="EMBL/GenBank/DDBJ databases">
        <title>Comparative genomics of the Candidatus Parilichlamydiaceae reveals evidence of convergent evolution and genome reduction in the phylum Chlamydiae.</title>
        <authorList>
            <person name="Taylor-Brown A."/>
            <person name="Polkinghorne A."/>
        </authorList>
    </citation>
    <scope>NUCLEOTIDE SEQUENCE [LARGE SCALE GENOMIC DNA]</scope>
    <source>
        <strain evidence="1 2">Hat2</strain>
    </source>
</reference>
<protein>
    <submittedName>
        <fullName evidence="1">Uncharacterized protein</fullName>
    </submittedName>
</protein>
<dbReference type="EMBL" id="QQBG01000011">
    <property type="protein sequence ID" value="RDB31584.1"/>
    <property type="molecule type" value="Genomic_DNA"/>
</dbReference>
<gene>
    <name evidence="1" type="ORF">HAT2_00309</name>
</gene>
<proteinExistence type="predicted"/>
<keyword evidence="2" id="KW-1185">Reference proteome</keyword>
<name>A0A369KII8_9BACT</name>
<sequence length="81" mass="9440">MQSLVLQHFPLSSSFESQGQQLDLSLEKKEKEQQRFLHPQQKNKKIGLKMRTNRAIFTKLSIEILLRAFQTGSCLSLTMYL</sequence>
<comment type="caution">
    <text evidence="1">The sequence shown here is derived from an EMBL/GenBank/DDBJ whole genome shotgun (WGS) entry which is preliminary data.</text>
</comment>
<evidence type="ECO:0000313" key="1">
    <source>
        <dbReference type="EMBL" id="RDB31584.1"/>
    </source>
</evidence>